<sequence>MAASKLSLLALGAMALSGVQAQAAAQYNAGCPQDLVVTFNRCIEDLGINDSYPMVEALCAAPPAGMSYDTCRCQHLTRVSICFTNSCPDAQLRQTYADLQQQACVVPGVTTLELGTWVPTTTSAAAAATDTGAAATTNKATGSTAGSSADAKSGASAFGSLFEQVIMPAALSLGGLAGLIL</sequence>
<evidence type="ECO:0000313" key="3">
    <source>
        <dbReference type="Proteomes" id="UP000274922"/>
    </source>
</evidence>
<keyword evidence="1" id="KW-0732">Signal</keyword>
<gene>
    <name evidence="2" type="ORF">CXG81DRAFT_25979</name>
</gene>
<dbReference type="Proteomes" id="UP000274922">
    <property type="component" value="Unassembled WGS sequence"/>
</dbReference>
<feature type="signal peptide" evidence="1">
    <location>
        <begin position="1"/>
        <end position="21"/>
    </location>
</feature>
<proteinExistence type="predicted"/>
<accession>A0A4P9X8C7</accession>
<dbReference type="EMBL" id="ML014176">
    <property type="protein sequence ID" value="RKP01320.1"/>
    <property type="molecule type" value="Genomic_DNA"/>
</dbReference>
<keyword evidence="3" id="KW-1185">Reference proteome</keyword>
<protein>
    <recommendedName>
        <fullName evidence="4">Extracellular membrane protein CFEM domain-containing protein</fullName>
    </recommendedName>
</protein>
<dbReference type="AlphaFoldDB" id="A0A4P9X8C7"/>
<name>A0A4P9X8C7_9FUNG</name>
<evidence type="ECO:0000256" key="1">
    <source>
        <dbReference type="SAM" id="SignalP"/>
    </source>
</evidence>
<feature type="chain" id="PRO_5020523399" description="Extracellular membrane protein CFEM domain-containing protein" evidence="1">
    <location>
        <begin position="22"/>
        <end position="181"/>
    </location>
</feature>
<reference evidence="3" key="1">
    <citation type="journal article" date="2018" name="Nat. Microbiol.">
        <title>Leveraging single-cell genomics to expand the fungal tree of life.</title>
        <authorList>
            <person name="Ahrendt S.R."/>
            <person name="Quandt C.A."/>
            <person name="Ciobanu D."/>
            <person name="Clum A."/>
            <person name="Salamov A."/>
            <person name="Andreopoulos B."/>
            <person name="Cheng J.F."/>
            <person name="Woyke T."/>
            <person name="Pelin A."/>
            <person name="Henrissat B."/>
            <person name="Reynolds N.K."/>
            <person name="Benny G.L."/>
            <person name="Smith M.E."/>
            <person name="James T.Y."/>
            <person name="Grigoriev I.V."/>
        </authorList>
    </citation>
    <scope>NUCLEOTIDE SEQUENCE [LARGE SCALE GENOMIC DNA]</scope>
    <source>
        <strain evidence="3">ATCC 52028</strain>
    </source>
</reference>
<evidence type="ECO:0000313" key="2">
    <source>
        <dbReference type="EMBL" id="RKP01320.1"/>
    </source>
</evidence>
<organism evidence="2 3">
    <name type="scientific">Caulochytrium protostelioides</name>
    <dbReference type="NCBI Taxonomy" id="1555241"/>
    <lineage>
        <taxon>Eukaryota</taxon>
        <taxon>Fungi</taxon>
        <taxon>Fungi incertae sedis</taxon>
        <taxon>Chytridiomycota</taxon>
        <taxon>Chytridiomycota incertae sedis</taxon>
        <taxon>Chytridiomycetes</taxon>
        <taxon>Caulochytriales</taxon>
        <taxon>Caulochytriaceae</taxon>
        <taxon>Caulochytrium</taxon>
    </lineage>
</organism>
<evidence type="ECO:0008006" key="4">
    <source>
        <dbReference type="Google" id="ProtNLM"/>
    </source>
</evidence>